<protein>
    <submittedName>
        <fullName evidence="2">(northern house mosquito) hypothetical protein</fullName>
    </submittedName>
</protein>
<accession>A0A8D8BV30</accession>
<dbReference type="EMBL" id="HBUE01087250">
    <property type="protein sequence ID" value="CAG6479947.1"/>
    <property type="molecule type" value="Transcribed_RNA"/>
</dbReference>
<dbReference type="EMBL" id="HBUE01201999">
    <property type="protein sequence ID" value="CAG6530286.1"/>
    <property type="molecule type" value="Transcribed_RNA"/>
</dbReference>
<feature type="compositionally biased region" description="Basic residues" evidence="1">
    <location>
        <begin position="1"/>
        <end position="23"/>
    </location>
</feature>
<dbReference type="AlphaFoldDB" id="A0A8D8BV30"/>
<evidence type="ECO:0000313" key="2">
    <source>
        <dbReference type="EMBL" id="CAG6479947.1"/>
    </source>
</evidence>
<reference evidence="2" key="1">
    <citation type="submission" date="2021-05" db="EMBL/GenBank/DDBJ databases">
        <authorList>
            <person name="Alioto T."/>
            <person name="Alioto T."/>
            <person name="Gomez Garrido J."/>
        </authorList>
    </citation>
    <scope>NUCLEOTIDE SEQUENCE</scope>
</reference>
<sequence length="113" mass="12055">MVRSTTRSRRWCPPRRKRPRRGSTRCTFRRPAGTGRSTIVTSTHTIGTITTICIRTIICTSCSCTGREAMIPKAITSQSAPRCTCPVRSSGPGCTCPASATGCSAGSRSPICC</sequence>
<dbReference type="EMBL" id="HBUE01308177">
    <property type="protein sequence ID" value="CAG6582095.1"/>
    <property type="molecule type" value="Transcribed_RNA"/>
</dbReference>
<evidence type="ECO:0000256" key="1">
    <source>
        <dbReference type="SAM" id="MobiDB-lite"/>
    </source>
</evidence>
<proteinExistence type="predicted"/>
<dbReference type="EMBL" id="HBUE01201996">
    <property type="protein sequence ID" value="CAG6530281.1"/>
    <property type="molecule type" value="Transcribed_RNA"/>
</dbReference>
<organism evidence="2">
    <name type="scientific">Culex pipiens</name>
    <name type="common">House mosquito</name>
    <dbReference type="NCBI Taxonomy" id="7175"/>
    <lineage>
        <taxon>Eukaryota</taxon>
        <taxon>Metazoa</taxon>
        <taxon>Ecdysozoa</taxon>
        <taxon>Arthropoda</taxon>
        <taxon>Hexapoda</taxon>
        <taxon>Insecta</taxon>
        <taxon>Pterygota</taxon>
        <taxon>Neoptera</taxon>
        <taxon>Endopterygota</taxon>
        <taxon>Diptera</taxon>
        <taxon>Nematocera</taxon>
        <taxon>Culicoidea</taxon>
        <taxon>Culicidae</taxon>
        <taxon>Culicinae</taxon>
        <taxon>Culicini</taxon>
        <taxon>Culex</taxon>
        <taxon>Culex</taxon>
    </lineage>
</organism>
<feature type="region of interest" description="Disordered" evidence="1">
    <location>
        <begin position="1"/>
        <end position="29"/>
    </location>
</feature>
<dbReference type="EMBL" id="HBUE01308174">
    <property type="protein sequence ID" value="CAG6582090.1"/>
    <property type="molecule type" value="Transcribed_RNA"/>
</dbReference>
<name>A0A8D8BV30_CULPI</name>